<evidence type="ECO:0000256" key="8">
    <source>
        <dbReference type="HAMAP-Rule" id="MF_00461"/>
    </source>
</evidence>
<evidence type="ECO:0000256" key="7">
    <source>
        <dbReference type="ARBA" id="ARBA00023014"/>
    </source>
</evidence>
<feature type="binding site" evidence="8">
    <location>
        <position position="415"/>
    </location>
    <ligand>
        <name>[4Fe-4S] cluster</name>
        <dbReference type="ChEBI" id="CHEBI:49883"/>
        <label>2</label>
    </ligand>
</feature>
<dbReference type="NCBIfam" id="NF003454">
    <property type="entry name" value="PRK05035.1"/>
    <property type="match status" value="1"/>
</dbReference>
<evidence type="ECO:0000313" key="13">
    <source>
        <dbReference type="Proteomes" id="UP001149719"/>
    </source>
</evidence>
<feature type="compositionally biased region" description="Basic and acidic residues" evidence="10">
    <location>
        <begin position="462"/>
        <end position="477"/>
    </location>
</feature>
<dbReference type="PANTHER" id="PTHR43034:SF2">
    <property type="entry name" value="ION-TRANSLOCATING OXIDOREDUCTASE COMPLEX SUBUNIT C"/>
    <property type="match status" value="1"/>
</dbReference>
<sequence>MSSAATIFDFHGGIHPEQNKTQSLQLPLGKPKLPQELILPLGQHIGQASRPLVHVGDYVLKGQTIAINNGFLSSFLHAPTSGHIKAIEEKAIAHPSGLQDACIVLEPDNQETWCELHPLPLWQESTKTDVLTYLAEMGIVGMGGAGFPTQVKLQGAQKNNLEYLIINAAECEPYITADDMLIREKTAQLVQGIQILQFLAEANEVLIGIEDNKPKAIERLQNELRIRHLEKQIKLVVVPTKYPSGGEKQLIQLLTDQEVPSGKHPIDIGIICQNVGTCVAIYDAIVLGKPLISRITTLTGDALSQPQNVEVLLGTPIEHLLNYAGCDASQLQRLIMGGPMMGFTLENHAVPVVKTTNCILAGTAKELPQPAPEQACIRCGMCEQVCPASLLPQQLLWFTKSQEFEKAEHYNLFDCIECGACSYVCPSNIPLVQYYRHGKSEIREAREANIKSDHAKIRFEARKARQEAEAAEKEAKRLARTKPAPKKDHDKKVAAGTPEAAKPSTANDASKKLKIDIAIAKAKLKKLEKALTTAQEEERSESISQLQIEVDEQKNTLSQLETELSTVAPAPVKTAKVTNSEEAAIKQLKIDTAIAKAAVKKIEKAIKRAEDINAPELGELNQQLETATSRAAELDKSLTAAKDAFEKSSTEKNSITVERKGPSDTDQVASKKLKIDIAIANAAVKKAKKNIDAMKSDGLDESAIEASGLTKKLNENEAKVTALQAQLAQLTPSSTNTSSDTKAEAPNPLADQIKKQKIAVALAKAQLSKLNKKLEKEPENAAEIQIAISEKQAAQMVAETELSQLLNTQEKN</sequence>
<dbReference type="Gene3D" id="3.40.50.11540">
    <property type="entry name" value="NADH-ubiquinone oxidoreductase 51kDa subunit"/>
    <property type="match status" value="1"/>
</dbReference>
<dbReference type="Pfam" id="PF12838">
    <property type="entry name" value="Fer4_7"/>
    <property type="match status" value="1"/>
</dbReference>
<comment type="similarity">
    <text evidence="8">Belongs to the 4Fe4S bacterial-type ferredoxin family. RnfC subfamily.</text>
</comment>
<comment type="subcellular location">
    <subcellularLocation>
        <location evidence="8">Cell inner membrane</location>
        <topology evidence="8">Peripheral membrane protein</topology>
    </subcellularLocation>
</comment>
<keyword evidence="1 8" id="KW-0813">Transport</keyword>
<keyword evidence="8" id="KW-0472">Membrane</keyword>
<evidence type="ECO:0000256" key="4">
    <source>
        <dbReference type="ARBA" id="ARBA00022737"/>
    </source>
</evidence>
<evidence type="ECO:0000256" key="1">
    <source>
        <dbReference type="ARBA" id="ARBA00022448"/>
    </source>
</evidence>
<dbReference type="SUPFAM" id="SSF46548">
    <property type="entry name" value="alpha-helical ferredoxin"/>
    <property type="match status" value="1"/>
</dbReference>
<dbReference type="RefSeq" id="WP_269122712.1">
    <property type="nucleotide sequence ID" value="NZ_JAPUBN010000010.1"/>
</dbReference>
<keyword evidence="13" id="KW-1185">Reference proteome</keyword>
<dbReference type="PROSITE" id="PS51379">
    <property type="entry name" value="4FE4S_FER_2"/>
    <property type="match status" value="2"/>
</dbReference>
<evidence type="ECO:0000259" key="11">
    <source>
        <dbReference type="PROSITE" id="PS51379"/>
    </source>
</evidence>
<evidence type="ECO:0000256" key="6">
    <source>
        <dbReference type="ARBA" id="ARBA00023004"/>
    </source>
</evidence>
<feature type="domain" description="4Fe-4S ferredoxin-type" evidence="11">
    <location>
        <begin position="366"/>
        <end position="396"/>
    </location>
</feature>
<name>A0ABT4JRJ8_9GAMM</name>
<comment type="function">
    <text evidence="8">Part of a membrane-bound complex that couples electron transfer with translocation of ions across the membrane.</text>
</comment>
<dbReference type="Gene3D" id="3.30.70.20">
    <property type="match status" value="1"/>
</dbReference>
<feature type="binding site" evidence="8">
    <location>
        <position position="382"/>
    </location>
    <ligand>
        <name>[4Fe-4S] cluster</name>
        <dbReference type="ChEBI" id="CHEBI:49883"/>
        <label>1</label>
    </ligand>
</feature>
<keyword evidence="8" id="KW-0997">Cell inner membrane</keyword>
<comment type="subunit">
    <text evidence="8">The complex is composed of six subunits: RnfA, RnfB, RnfC, RnfD, RnfE and RnfG.</text>
</comment>
<proteinExistence type="inferred from homology"/>
<dbReference type="HAMAP" id="MF_00461">
    <property type="entry name" value="RsxC_RnfC"/>
    <property type="match status" value="1"/>
</dbReference>
<dbReference type="EMBL" id="JAPUBN010000010">
    <property type="protein sequence ID" value="MCZ2720647.1"/>
    <property type="molecule type" value="Genomic_DNA"/>
</dbReference>
<dbReference type="SUPFAM" id="SSF142019">
    <property type="entry name" value="Nqo1 FMN-binding domain-like"/>
    <property type="match status" value="1"/>
</dbReference>
<feature type="region of interest" description="Disordered" evidence="10">
    <location>
        <begin position="645"/>
        <end position="664"/>
    </location>
</feature>
<dbReference type="InterPro" id="IPR010208">
    <property type="entry name" value="Ion_transpt_RnfC/RsxC"/>
</dbReference>
<keyword evidence="8" id="KW-1003">Cell membrane</keyword>
<feature type="domain" description="4Fe-4S ferredoxin-type" evidence="11">
    <location>
        <begin position="406"/>
        <end position="435"/>
    </location>
</feature>
<dbReference type="InterPro" id="IPR037225">
    <property type="entry name" value="Nuo51_FMN-bd_sf"/>
</dbReference>
<keyword evidence="2 8" id="KW-0004">4Fe-4S</keyword>
<dbReference type="Proteomes" id="UP001149719">
    <property type="component" value="Unassembled WGS sequence"/>
</dbReference>
<evidence type="ECO:0000256" key="5">
    <source>
        <dbReference type="ARBA" id="ARBA00022982"/>
    </source>
</evidence>
<feature type="binding site" evidence="8">
    <location>
        <position position="425"/>
    </location>
    <ligand>
        <name>[4Fe-4S] cluster</name>
        <dbReference type="ChEBI" id="CHEBI:49883"/>
        <label>1</label>
    </ligand>
</feature>
<organism evidence="12 13">
    <name type="scientific">Marinomonas phaeophyticola</name>
    <dbReference type="NCBI Taxonomy" id="3004091"/>
    <lineage>
        <taxon>Bacteria</taxon>
        <taxon>Pseudomonadati</taxon>
        <taxon>Pseudomonadota</taxon>
        <taxon>Gammaproteobacteria</taxon>
        <taxon>Oceanospirillales</taxon>
        <taxon>Oceanospirillaceae</taxon>
        <taxon>Marinomonas</taxon>
    </lineage>
</organism>
<dbReference type="Pfam" id="PF01512">
    <property type="entry name" value="Complex1_51K"/>
    <property type="match status" value="1"/>
</dbReference>
<dbReference type="EC" id="7.-.-.-" evidence="8"/>
<dbReference type="Pfam" id="PF13375">
    <property type="entry name" value="RnfC_N"/>
    <property type="match status" value="1"/>
</dbReference>
<gene>
    <name evidence="12" type="primary">rsxC</name>
    <name evidence="8" type="synonym">rnfC</name>
    <name evidence="12" type="ORF">O1D97_03055</name>
</gene>
<comment type="caution">
    <text evidence="12">The sequence shown here is derived from an EMBL/GenBank/DDBJ whole genome shotgun (WGS) entry which is preliminary data.</text>
</comment>
<evidence type="ECO:0000256" key="3">
    <source>
        <dbReference type="ARBA" id="ARBA00022723"/>
    </source>
</evidence>
<feature type="coiled-coil region" evidence="9">
    <location>
        <begin position="670"/>
        <end position="726"/>
    </location>
</feature>
<keyword evidence="7 8" id="KW-0411">Iron-sulfur</keyword>
<feature type="region of interest" description="Disordered" evidence="10">
    <location>
        <begin position="462"/>
        <end position="507"/>
    </location>
</feature>
<comment type="cofactor">
    <cofactor evidence="8">
        <name>[4Fe-4S] cluster</name>
        <dbReference type="ChEBI" id="CHEBI:49883"/>
    </cofactor>
    <text evidence="8">Binds 2 [4Fe-4S] clusters per subunit.</text>
</comment>
<feature type="coiled-coil region" evidence="9">
    <location>
        <begin position="510"/>
        <end position="563"/>
    </location>
</feature>
<dbReference type="NCBIfam" id="TIGR01945">
    <property type="entry name" value="rnfC"/>
    <property type="match status" value="1"/>
</dbReference>
<dbReference type="PROSITE" id="PS00198">
    <property type="entry name" value="4FE4S_FER_1"/>
    <property type="match status" value="1"/>
</dbReference>
<keyword evidence="5 8" id="KW-0249">Electron transport</keyword>
<keyword evidence="8" id="KW-1278">Translocase</keyword>
<keyword evidence="6 8" id="KW-0408">Iron</keyword>
<evidence type="ECO:0000256" key="9">
    <source>
        <dbReference type="SAM" id="Coils"/>
    </source>
</evidence>
<dbReference type="InterPro" id="IPR026902">
    <property type="entry name" value="RnfC_N"/>
</dbReference>
<dbReference type="InterPro" id="IPR017896">
    <property type="entry name" value="4Fe4S_Fe-S-bd"/>
</dbReference>
<evidence type="ECO:0000256" key="10">
    <source>
        <dbReference type="SAM" id="MobiDB-lite"/>
    </source>
</evidence>
<evidence type="ECO:0000256" key="2">
    <source>
        <dbReference type="ARBA" id="ARBA00022485"/>
    </source>
</evidence>
<accession>A0ABT4JRJ8</accession>
<dbReference type="InterPro" id="IPR011538">
    <property type="entry name" value="Nuo51_FMN-bd"/>
</dbReference>
<feature type="binding site" evidence="8">
    <location>
        <position position="421"/>
    </location>
    <ligand>
        <name>[4Fe-4S] cluster</name>
        <dbReference type="ChEBI" id="CHEBI:49883"/>
        <label>2</label>
    </ligand>
</feature>
<keyword evidence="4 8" id="KW-0677">Repeat</keyword>
<evidence type="ECO:0000313" key="12">
    <source>
        <dbReference type="EMBL" id="MCZ2720647.1"/>
    </source>
</evidence>
<feature type="binding site" evidence="8">
    <location>
        <position position="418"/>
    </location>
    <ligand>
        <name>[4Fe-4S] cluster</name>
        <dbReference type="ChEBI" id="CHEBI:49883"/>
        <label>2</label>
    </ligand>
</feature>
<protein>
    <recommendedName>
        <fullName evidence="8">Ion-translocating oxidoreductase complex subunit C</fullName>
        <ecNumber evidence="8">7.-.-.-</ecNumber>
    </recommendedName>
    <alternativeName>
        <fullName evidence="8">Rnf electron transport complex subunit C</fullName>
    </alternativeName>
</protein>
<dbReference type="PANTHER" id="PTHR43034">
    <property type="entry name" value="ION-TRANSLOCATING OXIDOREDUCTASE COMPLEX SUBUNIT C"/>
    <property type="match status" value="1"/>
</dbReference>
<keyword evidence="3 8" id="KW-0479">Metal-binding</keyword>
<feature type="binding site" evidence="8">
    <location>
        <position position="386"/>
    </location>
    <ligand>
        <name>[4Fe-4S] cluster</name>
        <dbReference type="ChEBI" id="CHEBI:49883"/>
        <label>2</label>
    </ligand>
</feature>
<dbReference type="InterPro" id="IPR017900">
    <property type="entry name" value="4Fe4S_Fe_S_CS"/>
</dbReference>
<keyword evidence="9" id="KW-0175">Coiled coil</keyword>
<feature type="binding site" evidence="8">
    <location>
        <position position="379"/>
    </location>
    <ligand>
        <name>[4Fe-4S] cluster</name>
        <dbReference type="ChEBI" id="CHEBI:49883"/>
        <label>1</label>
    </ligand>
</feature>
<feature type="binding site" evidence="8">
    <location>
        <position position="376"/>
    </location>
    <ligand>
        <name>[4Fe-4S] cluster</name>
        <dbReference type="ChEBI" id="CHEBI:49883"/>
        <label>1</label>
    </ligand>
</feature>
<reference evidence="12" key="1">
    <citation type="submission" date="2022-12" db="EMBL/GenBank/DDBJ databases">
        <title>Marinomonas 15G1-11 sp. nov, isolated from marine algae.</title>
        <authorList>
            <person name="Butt M."/>
            <person name="Choi D.G."/>
            <person name="Kim J.M."/>
            <person name="Lee J.K."/>
            <person name="Baek J.H."/>
            <person name="Jeon C.O."/>
        </authorList>
    </citation>
    <scope>NUCLEOTIDE SEQUENCE</scope>
    <source>
        <strain evidence="12">15G1-11</strain>
    </source>
</reference>